<protein>
    <submittedName>
        <fullName evidence="2">DUF2934 domain-containing protein</fullName>
    </submittedName>
</protein>
<evidence type="ECO:0000256" key="1">
    <source>
        <dbReference type="SAM" id="MobiDB-lite"/>
    </source>
</evidence>
<dbReference type="EMBL" id="RAHJ01000008">
    <property type="protein sequence ID" value="RJX70358.1"/>
    <property type="molecule type" value="Genomic_DNA"/>
</dbReference>
<evidence type="ECO:0000313" key="3">
    <source>
        <dbReference type="Proteomes" id="UP000284322"/>
    </source>
</evidence>
<sequence length="62" mass="6925">MQGNNVEVDTRNAKTAARAYQLWEQEGCPHGRDLDHWFAAEAEQSVQPKAAQASKKSRKRAG</sequence>
<keyword evidence="3" id="KW-1185">Reference proteome</keyword>
<comment type="caution">
    <text evidence="2">The sequence shown here is derived from an EMBL/GenBank/DDBJ whole genome shotgun (WGS) entry which is preliminary data.</text>
</comment>
<dbReference type="Proteomes" id="UP000284322">
    <property type="component" value="Unassembled WGS sequence"/>
</dbReference>
<dbReference type="Pfam" id="PF11154">
    <property type="entry name" value="DUF2934"/>
    <property type="match status" value="1"/>
</dbReference>
<accession>A0A419R503</accession>
<feature type="region of interest" description="Disordered" evidence="1">
    <location>
        <begin position="40"/>
        <end position="62"/>
    </location>
</feature>
<evidence type="ECO:0000313" key="2">
    <source>
        <dbReference type="EMBL" id="RJX70358.1"/>
    </source>
</evidence>
<proteinExistence type="predicted"/>
<reference evidence="2 3" key="1">
    <citation type="submission" date="2018-09" db="EMBL/GenBank/DDBJ databases">
        <title>Altererythrobacter sp.Ery1 and Ery12, the genome sequencing of novel strains in genus Alterythrobacter.</title>
        <authorList>
            <person name="Cheng H."/>
            <person name="Wu Y.-H."/>
            <person name="Fang C."/>
            <person name="Xu X.-W."/>
        </authorList>
    </citation>
    <scope>NUCLEOTIDE SEQUENCE [LARGE SCALE GENOMIC DNA]</scope>
    <source>
        <strain evidence="2 3">Ery12</strain>
    </source>
</reference>
<organism evidence="2 3">
    <name type="scientific">Tsuneonella suprasediminis</name>
    <dbReference type="NCBI Taxonomy" id="2306996"/>
    <lineage>
        <taxon>Bacteria</taxon>
        <taxon>Pseudomonadati</taxon>
        <taxon>Pseudomonadota</taxon>
        <taxon>Alphaproteobacteria</taxon>
        <taxon>Sphingomonadales</taxon>
        <taxon>Erythrobacteraceae</taxon>
        <taxon>Tsuneonella</taxon>
    </lineage>
</organism>
<dbReference type="InterPro" id="IPR021327">
    <property type="entry name" value="DUF2934"/>
</dbReference>
<gene>
    <name evidence="2" type="ORF">D6858_02495</name>
</gene>
<dbReference type="OrthoDB" id="9811127at2"/>
<dbReference type="AlphaFoldDB" id="A0A419R503"/>
<name>A0A419R503_9SPHN</name>